<dbReference type="GO" id="GO:0000976">
    <property type="term" value="F:transcription cis-regulatory region binding"/>
    <property type="evidence" value="ECO:0007669"/>
    <property type="project" value="TreeGrafter"/>
</dbReference>
<protein>
    <submittedName>
        <fullName evidence="5">RuBisCO operon transcriptional regulator</fullName>
    </submittedName>
</protein>
<name>G2FEW4_9GAMM</name>
<accession>G2FEW4</accession>
<evidence type="ECO:0000313" key="6">
    <source>
        <dbReference type="Proteomes" id="UP000005167"/>
    </source>
</evidence>
<comment type="caution">
    <text evidence="5">The sequence shown here is derived from an EMBL/GenBank/DDBJ whole genome shotgun (WGS) entry which is preliminary data.</text>
</comment>
<keyword evidence="3" id="KW-0804">Transcription</keyword>
<dbReference type="Pfam" id="PF03466">
    <property type="entry name" value="LysR_substrate"/>
    <property type="match status" value="1"/>
</dbReference>
<reference evidence="5 6" key="1">
    <citation type="journal article" date="2011" name="ISME J.">
        <title>The endosymbionts of the deep-sea tubeworms Riftia pachyptila and Tevnia jerichonana share an identical physiology as revealed by proteogenomic analyses.</title>
        <authorList>
            <person name="Gardebrecht A."/>
            <person name="Markert S."/>
            <person name="Felbeck H."/>
            <person name="Thuermer A."/>
            <person name="Albrecht D."/>
            <person name="Wollherr A."/>
            <person name="Kabisch J."/>
            <person name="Lehmann R."/>
            <person name="Daniel R."/>
            <person name="Liesegang H."/>
            <person name="Hecker M."/>
            <person name="Sievert S.M."/>
            <person name="Schweder T."/>
        </authorList>
    </citation>
    <scope>NUCLEOTIDE SEQUENCE [LARGE SCALE GENOMIC DNA]</scope>
</reference>
<dbReference type="GO" id="GO:0006355">
    <property type="term" value="P:regulation of DNA-templated transcription"/>
    <property type="evidence" value="ECO:0007669"/>
    <property type="project" value="TreeGrafter"/>
</dbReference>
<dbReference type="EMBL" id="AFZB01000010">
    <property type="protein sequence ID" value="EGW54696.1"/>
    <property type="molecule type" value="Genomic_DNA"/>
</dbReference>
<dbReference type="eggNOG" id="COG0583">
    <property type="taxonomic scope" value="Bacteria"/>
</dbReference>
<sequence length="169" mass="18896">MELLEANETDIVLMGSPPEALDLESEPFMENPLVVVAPPSHPLESQQPIPLERLAEQTFVMREAGSGTRLALERFFNDRGLVLRGGMQMTRNEAIKQAVRAGMGLGVVSRHTIELELETGRLLVLDVEGFPIQRQWYMVYRRGKRLSPAATAFHDFVLAQAKQISESPI</sequence>
<gene>
    <name evidence="5" type="primary">rbcR1</name>
    <name evidence="5" type="ORF">TevJSym_aj00610</name>
</gene>
<feature type="domain" description="LysR substrate-binding" evidence="4">
    <location>
        <begin position="2"/>
        <end position="161"/>
    </location>
</feature>
<evidence type="ECO:0000256" key="1">
    <source>
        <dbReference type="ARBA" id="ARBA00009437"/>
    </source>
</evidence>
<dbReference type="Gene3D" id="3.40.190.290">
    <property type="match status" value="1"/>
</dbReference>
<evidence type="ECO:0000259" key="4">
    <source>
        <dbReference type="Pfam" id="PF03466"/>
    </source>
</evidence>
<dbReference type="PANTHER" id="PTHR30126">
    <property type="entry name" value="HTH-TYPE TRANSCRIPTIONAL REGULATOR"/>
    <property type="match status" value="1"/>
</dbReference>
<keyword evidence="2" id="KW-0805">Transcription regulation</keyword>
<dbReference type="InterPro" id="IPR005119">
    <property type="entry name" value="LysR_subst-bd"/>
</dbReference>
<comment type="similarity">
    <text evidence="1">Belongs to the LysR transcriptional regulatory family.</text>
</comment>
<dbReference type="PANTHER" id="PTHR30126:SF5">
    <property type="entry name" value="HTH-TYPE TRANSCRIPTIONAL ACTIVATOR CMPR"/>
    <property type="match status" value="1"/>
</dbReference>
<evidence type="ECO:0000256" key="2">
    <source>
        <dbReference type="ARBA" id="ARBA00023015"/>
    </source>
</evidence>
<evidence type="ECO:0000313" key="5">
    <source>
        <dbReference type="EMBL" id="EGW54696.1"/>
    </source>
</evidence>
<evidence type="ECO:0000256" key="3">
    <source>
        <dbReference type="ARBA" id="ARBA00023163"/>
    </source>
</evidence>
<organism evidence="5 6">
    <name type="scientific">endosymbiont of Tevnia jerichonana</name>
    <name type="common">vent Tica</name>
    <dbReference type="NCBI Taxonomy" id="1049564"/>
    <lineage>
        <taxon>Bacteria</taxon>
        <taxon>Pseudomonadati</taxon>
        <taxon>Pseudomonadota</taxon>
        <taxon>Gammaproteobacteria</taxon>
        <taxon>sulfur-oxidizing symbionts</taxon>
    </lineage>
</organism>
<proteinExistence type="inferred from homology"/>
<keyword evidence="6" id="KW-1185">Reference proteome</keyword>
<dbReference type="Proteomes" id="UP000005167">
    <property type="component" value="Unassembled WGS sequence"/>
</dbReference>
<dbReference type="AlphaFoldDB" id="G2FEW4"/>
<dbReference type="SUPFAM" id="SSF53850">
    <property type="entry name" value="Periplasmic binding protein-like II"/>
    <property type="match status" value="1"/>
</dbReference>